<dbReference type="PROSITE" id="PS50889">
    <property type="entry name" value="S4"/>
    <property type="match status" value="1"/>
</dbReference>
<evidence type="ECO:0000259" key="7">
    <source>
        <dbReference type="SMART" id="SM00363"/>
    </source>
</evidence>
<organism evidence="8 9">
    <name type="scientific">Astathelohania contejeani</name>
    <dbReference type="NCBI Taxonomy" id="164912"/>
    <lineage>
        <taxon>Eukaryota</taxon>
        <taxon>Fungi</taxon>
        <taxon>Fungi incertae sedis</taxon>
        <taxon>Microsporidia</taxon>
        <taxon>Astathelohaniidae</taxon>
        <taxon>Astathelohania</taxon>
    </lineage>
</organism>
<dbReference type="GO" id="GO:0005840">
    <property type="term" value="C:ribosome"/>
    <property type="evidence" value="ECO:0007669"/>
    <property type="project" value="UniProtKB-KW"/>
</dbReference>
<keyword evidence="5" id="KW-0687">Ribonucleoprotein</keyword>
<dbReference type="NCBIfam" id="TIGR01018">
    <property type="entry name" value="uS4_arch"/>
    <property type="match status" value="1"/>
</dbReference>
<dbReference type="SUPFAM" id="SSF55174">
    <property type="entry name" value="Alpha-L RNA-binding motif"/>
    <property type="match status" value="1"/>
</dbReference>
<dbReference type="PANTHER" id="PTHR11831">
    <property type="entry name" value="30S 40S RIBOSOMAL PROTEIN"/>
    <property type="match status" value="1"/>
</dbReference>
<evidence type="ECO:0000256" key="2">
    <source>
        <dbReference type="ARBA" id="ARBA00022730"/>
    </source>
</evidence>
<name>A0ABQ7HVT4_9MICR</name>
<dbReference type="InterPro" id="IPR002942">
    <property type="entry name" value="S4_RNA-bd"/>
</dbReference>
<keyword evidence="3 6" id="KW-0694">RNA-binding</keyword>
<keyword evidence="9" id="KW-1185">Reference proteome</keyword>
<evidence type="ECO:0000256" key="4">
    <source>
        <dbReference type="ARBA" id="ARBA00022980"/>
    </source>
</evidence>
<dbReference type="Pfam" id="PF01479">
    <property type="entry name" value="S4"/>
    <property type="match status" value="1"/>
</dbReference>
<reference evidence="8 9" key="1">
    <citation type="submission" date="2019-01" db="EMBL/GenBank/DDBJ databases">
        <title>Genomes sequencing and comparative genomics of infectious freshwater microsporidia, Cucumispora dikerogammari and Thelohania contejeani.</title>
        <authorList>
            <person name="Cormier A."/>
            <person name="Giraud I."/>
            <person name="Wattier R."/>
            <person name="Teixeira M."/>
            <person name="Grandjean F."/>
            <person name="Rigaud T."/>
            <person name="Cordaux R."/>
        </authorList>
    </citation>
    <scope>NUCLEOTIDE SEQUENCE [LARGE SCALE GENOMIC DNA]</scope>
    <source>
        <strain evidence="8">T1</strain>
        <tissue evidence="8">Spores</tissue>
    </source>
</reference>
<dbReference type="EMBL" id="SBIQ01000336">
    <property type="protein sequence ID" value="KAF7679689.1"/>
    <property type="molecule type" value="Genomic_DNA"/>
</dbReference>
<evidence type="ECO:0000256" key="6">
    <source>
        <dbReference type="PROSITE-ProRule" id="PRU00182"/>
    </source>
</evidence>
<evidence type="ECO:0000313" key="8">
    <source>
        <dbReference type="EMBL" id="KAF7679689.1"/>
    </source>
</evidence>
<protein>
    <submittedName>
        <fullName evidence="8">40S ribosomal protein S9</fullName>
    </submittedName>
</protein>
<dbReference type="SMART" id="SM00363">
    <property type="entry name" value="S4"/>
    <property type="match status" value="1"/>
</dbReference>
<sequence>MGHAKVIKSAFTPKRPLDKDLLIDEIQLIGKYGLKNKHELRVFQKISDDIKRKARDVLISTNKDDLLVVGRDLLKRLINMGVINDLDFTDKMAVTNNLERVLDLTVDQFLERRLQHRVFEAGIANSVHHARVLICSRNICVGGKIITQPGMIIGAEDEPYIEINSRKKKNQVVEEEE</sequence>
<dbReference type="InterPro" id="IPR005710">
    <property type="entry name" value="Ribosomal_uS4_euk/arc"/>
</dbReference>
<keyword evidence="2" id="KW-0699">rRNA-binding</keyword>
<evidence type="ECO:0000256" key="3">
    <source>
        <dbReference type="ARBA" id="ARBA00022884"/>
    </source>
</evidence>
<dbReference type="InterPro" id="IPR022801">
    <property type="entry name" value="Ribosomal_uS4"/>
</dbReference>
<dbReference type="CDD" id="cd00165">
    <property type="entry name" value="S4"/>
    <property type="match status" value="1"/>
</dbReference>
<evidence type="ECO:0000256" key="1">
    <source>
        <dbReference type="ARBA" id="ARBA00007465"/>
    </source>
</evidence>
<dbReference type="Gene3D" id="3.10.290.10">
    <property type="entry name" value="RNA-binding S4 domain"/>
    <property type="match status" value="1"/>
</dbReference>
<dbReference type="Proteomes" id="UP001516464">
    <property type="component" value="Unassembled WGS sequence"/>
</dbReference>
<keyword evidence="4 8" id="KW-0689">Ribosomal protein</keyword>
<accession>A0ABQ7HVT4</accession>
<proteinExistence type="inferred from homology"/>
<evidence type="ECO:0000256" key="5">
    <source>
        <dbReference type="ARBA" id="ARBA00023274"/>
    </source>
</evidence>
<gene>
    <name evidence="8" type="primary">RPS9</name>
    <name evidence="8" type="ORF">TCON_2510</name>
</gene>
<comment type="caution">
    <text evidence="8">The sequence shown here is derived from an EMBL/GenBank/DDBJ whole genome shotgun (WGS) entry which is preliminary data.</text>
</comment>
<comment type="similarity">
    <text evidence="1">Belongs to the universal ribosomal protein uS4 family.</text>
</comment>
<dbReference type="InterPro" id="IPR036986">
    <property type="entry name" value="S4_RNA-bd_sf"/>
</dbReference>
<evidence type="ECO:0000313" key="9">
    <source>
        <dbReference type="Proteomes" id="UP001516464"/>
    </source>
</evidence>
<feature type="domain" description="RNA-binding S4" evidence="7">
    <location>
        <begin position="112"/>
        <end position="172"/>
    </location>
</feature>
<dbReference type="PANTHER" id="PTHR11831:SF5">
    <property type="entry name" value="40S RIBOSOMAL PROTEIN S9"/>
    <property type="match status" value="1"/>
</dbReference>